<reference evidence="1" key="1">
    <citation type="submission" date="2014-11" db="EMBL/GenBank/DDBJ databases">
        <authorList>
            <person name="Amaro Gonzalez C."/>
        </authorList>
    </citation>
    <scope>NUCLEOTIDE SEQUENCE</scope>
</reference>
<organism evidence="1">
    <name type="scientific">Anguilla anguilla</name>
    <name type="common">European freshwater eel</name>
    <name type="synonym">Muraena anguilla</name>
    <dbReference type="NCBI Taxonomy" id="7936"/>
    <lineage>
        <taxon>Eukaryota</taxon>
        <taxon>Metazoa</taxon>
        <taxon>Chordata</taxon>
        <taxon>Craniata</taxon>
        <taxon>Vertebrata</taxon>
        <taxon>Euteleostomi</taxon>
        <taxon>Actinopterygii</taxon>
        <taxon>Neopterygii</taxon>
        <taxon>Teleostei</taxon>
        <taxon>Anguilliformes</taxon>
        <taxon>Anguillidae</taxon>
        <taxon>Anguilla</taxon>
    </lineage>
</organism>
<evidence type="ECO:0000313" key="1">
    <source>
        <dbReference type="EMBL" id="JAH49204.1"/>
    </source>
</evidence>
<name>A0A0E9T6A2_ANGAN</name>
<accession>A0A0E9T6A2</accession>
<proteinExistence type="predicted"/>
<dbReference type="AlphaFoldDB" id="A0A0E9T6A2"/>
<reference evidence="1" key="2">
    <citation type="journal article" date="2015" name="Fish Shellfish Immunol.">
        <title>Early steps in the European eel (Anguilla anguilla)-Vibrio vulnificus interaction in the gills: Role of the RtxA13 toxin.</title>
        <authorList>
            <person name="Callol A."/>
            <person name="Pajuelo D."/>
            <person name="Ebbesson L."/>
            <person name="Teles M."/>
            <person name="MacKenzie S."/>
            <person name="Amaro C."/>
        </authorList>
    </citation>
    <scope>NUCLEOTIDE SEQUENCE</scope>
</reference>
<protein>
    <submittedName>
        <fullName evidence="1">Uncharacterized protein</fullName>
    </submittedName>
</protein>
<sequence>MYSQRNAFELILSYSVWHSVSQRKRKS</sequence>
<dbReference type="EMBL" id="GBXM01059373">
    <property type="protein sequence ID" value="JAH49204.1"/>
    <property type="molecule type" value="Transcribed_RNA"/>
</dbReference>